<dbReference type="Proteomes" id="UP000008783">
    <property type="component" value="Unassembled WGS sequence"/>
</dbReference>
<feature type="coiled-coil region" evidence="1">
    <location>
        <begin position="45"/>
        <end position="72"/>
    </location>
</feature>
<dbReference type="VEuPathDB" id="FungiDB:PGTG_15405"/>
<gene>
    <name evidence="2" type="ORF">PGTG_15405</name>
</gene>
<dbReference type="RefSeq" id="XP_003334168.2">
    <property type="nucleotide sequence ID" value="XM_003334120.2"/>
</dbReference>
<protein>
    <submittedName>
        <fullName evidence="2">Uncharacterized protein</fullName>
    </submittedName>
</protein>
<organism evidence="2 3">
    <name type="scientific">Puccinia graminis f. sp. tritici (strain CRL 75-36-700-3 / race SCCL)</name>
    <name type="common">Black stem rust fungus</name>
    <dbReference type="NCBI Taxonomy" id="418459"/>
    <lineage>
        <taxon>Eukaryota</taxon>
        <taxon>Fungi</taxon>
        <taxon>Dikarya</taxon>
        <taxon>Basidiomycota</taxon>
        <taxon>Pucciniomycotina</taxon>
        <taxon>Pucciniomycetes</taxon>
        <taxon>Pucciniales</taxon>
        <taxon>Pucciniaceae</taxon>
        <taxon>Puccinia</taxon>
    </lineage>
</organism>
<proteinExistence type="predicted"/>
<dbReference type="KEGG" id="pgr:PGTG_15405"/>
<reference key="1">
    <citation type="submission" date="2007-01" db="EMBL/GenBank/DDBJ databases">
        <title>The Genome Sequence of Puccinia graminis f. sp. tritici Strain CRL 75-36-700-3.</title>
        <authorList>
            <consortium name="The Broad Institute Genome Sequencing Platform"/>
            <person name="Birren B."/>
            <person name="Lander E."/>
            <person name="Galagan J."/>
            <person name="Nusbaum C."/>
            <person name="Devon K."/>
            <person name="Cuomo C."/>
            <person name="Jaffe D."/>
            <person name="Butler J."/>
            <person name="Alvarez P."/>
            <person name="Gnerre S."/>
            <person name="Grabherr M."/>
            <person name="Mauceli E."/>
            <person name="Brockman W."/>
            <person name="Young S."/>
            <person name="LaButti K."/>
            <person name="Sykes S."/>
            <person name="DeCaprio D."/>
            <person name="Crawford M."/>
            <person name="Koehrsen M."/>
            <person name="Engels R."/>
            <person name="Montgomery P."/>
            <person name="Pearson M."/>
            <person name="Howarth C."/>
            <person name="Larson L."/>
            <person name="White J."/>
            <person name="Zeng Q."/>
            <person name="Kodira C."/>
            <person name="Yandava C."/>
            <person name="Alvarado L."/>
            <person name="O'Leary S."/>
            <person name="Szabo L."/>
            <person name="Dean R."/>
            <person name="Schein J."/>
        </authorList>
    </citation>
    <scope>NUCLEOTIDE SEQUENCE</scope>
    <source>
        <strain>CRL 75-36-700-3</strain>
    </source>
</reference>
<accession>E3KZM4</accession>
<evidence type="ECO:0000313" key="2">
    <source>
        <dbReference type="EMBL" id="EFP89749.2"/>
    </source>
</evidence>
<keyword evidence="3" id="KW-1185">Reference proteome</keyword>
<dbReference type="AlphaFoldDB" id="E3KZM4"/>
<dbReference type="GeneID" id="10545399"/>
<keyword evidence="1" id="KW-0175">Coiled coil</keyword>
<dbReference type="EMBL" id="DS178325">
    <property type="protein sequence ID" value="EFP89749.2"/>
    <property type="molecule type" value="Genomic_DNA"/>
</dbReference>
<dbReference type="OrthoDB" id="2514099at2759"/>
<evidence type="ECO:0000256" key="1">
    <source>
        <dbReference type="SAM" id="Coils"/>
    </source>
</evidence>
<sequence>MKAGKSLPKPWKVSLQKPRSYFQLQWERQQQMQLLVIENESELEIKTHVEDLVTLEDQLSEAQQDYIEMQQARRRNLTTSQIMRLEQAPDTIAFLQEEINQVINKLGSDRYQDLSGVSGKLSDPETNALMKLVVSKSKLYEAKVVVMELQRRWDQRSSG</sequence>
<name>E3KZM4_PUCGT</name>
<dbReference type="HOGENOM" id="CLU_113812_0_0_1"/>
<evidence type="ECO:0000313" key="3">
    <source>
        <dbReference type="Proteomes" id="UP000008783"/>
    </source>
</evidence>
<dbReference type="InParanoid" id="E3KZM4"/>
<reference evidence="3" key="2">
    <citation type="journal article" date="2011" name="Proc. Natl. Acad. Sci. U.S.A.">
        <title>Obligate biotrophy features unraveled by the genomic analysis of rust fungi.</title>
        <authorList>
            <person name="Duplessis S."/>
            <person name="Cuomo C.A."/>
            <person name="Lin Y.-C."/>
            <person name="Aerts A."/>
            <person name="Tisserant E."/>
            <person name="Veneault-Fourrey C."/>
            <person name="Joly D.L."/>
            <person name="Hacquard S."/>
            <person name="Amselem J."/>
            <person name="Cantarel B.L."/>
            <person name="Chiu R."/>
            <person name="Coutinho P.M."/>
            <person name="Feau N."/>
            <person name="Field M."/>
            <person name="Frey P."/>
            <person name="Gelhaye E."/>
            <person name="Goldberg J."/>
            <person name="Grabherr M.G."/>
            <person name="Kodira C.D."/>
            <person name="Kohler A."/>
            <person name="Kuees U."/>
            <person name="Lindquist E.A."/>
            <person name="Lucas S.M."/>
            <person name="Mago R."/>
            <person name="Mauceli E."/>
            <person name="Morin E."/>
            <person name="Murat C."/>
            <person name="Pangilinan J.L."/>
            <person name="Park R."/>
            <person name="Pearson M."/>
            <person name="Quesneville H."/>
            <person name="Rouhier N."/>
            <person name="Sakthikumar S."/>
            <person name="Salamov A.A."/>
            <person name="Schmutz J."/>
            <person name="Selles B."/>
            <person name="Shapiro H."/>
            <person name="Tanguay P."/>
            <person name="Tuskan G.A."/>
            <person name="Henrissat B."/>
            <person name="Van de Peer Y."/>
            <person name="Rouze P."/>
            <person name="Ellis J.G."/>
            <person name="Dodds P.N."/>
            <person name="Schein J.E."/>
            <person name="Zhong S."/>
            <person name="Hamelin R.C."/>
            <person name="Grigoriev I.V."/>
            <person name="Szabo L.J."/>
            <person name="Martin F."/>
        </authorList>
    </citation>
    <scope>NUCLEOTIDE SEQUENCE [LARGE SCALE GENOMIC DNA]</scope>
    <source>
        <strain evidence="3">CRL 75-36-700-3 / race SCCL</strain>
    </source>
</reference>